<name>A0A930FY04_9RHOO</name>
<evidence type="ECO:0000256" key="1">
    <source>
        <dbReference type="SAM" id="Phobius"/>
    </source>
</evidence>
<protein>
    <submittedName>
        <fullName evidence="2">Uncharacterized protein</fullName>
    </submittedName>
</protein>
<keyword evidence="1" id="KW-1133">Transmembrane helix</keyword>
<dbReference type="Proteomes" id="UP000718593">
    <property type="component" value="Unassembled WGS sequence"/>
</dbReference>
<proteinExistence type="predicted"/>
<accession>A0A930FY04</accession>
<dbReference type="AlphaFoldDB" id="A0A930FY04"/>
<reference evidence="2" key="1">
    <citation type="submission" date="2020-04" db="EMBL/GenBank/DDBJ databases">
        <title>Deep metagenomics examines the oral microbiome during advanced dental caries in children, revealing novel taxa and co-occurrences with host molecules.</title>
        <authorList>
            <person name="Baker J.L."/>
            <person name="Morton J.T."/>
            <person name="Dinis M."/>
            <person name="Alvarez R."/>
            <person name="Tran N.C."/>
            <person name="Knight R."/>
            <person name="Edlund A."/>
        </authorList>
    </citation>
    <scope>NUCLEOTIDE SEQUENCE</scope>
    <source>
        <strain evidence="2">JCVI_32_bin.24</strain>
    </source>
</reference>
<organism evidence="2 3">
    <name type="scientific">Dechloromonas agitata</name>
    <dbReference type="NCBI Taxonomy" id="73030"/>
    <lineage>
        <taxon>Bacteria</taxon>
        <taxon>Pseudomonadati</taxon>
        <taxon>Pseudomonadota</taxon>
        <taxon>Betaproteobacteria</taxon>
        <taxon>Rhodocyclales</taxon>
        <taxon>Azonexaceae</taxon>
        <taxon>Dechloromonas</taxon>
    </lineage>
</organism>
<keyword evidence="1" id="KW-0812">Transmembrane</keyword>
<feature type="transmembrane region" description="Helical" evidence="1">
    <location>
        <begin position="60"/>
        <end position="80"/>
    </location>
</feature>
<keyword evidence="1" id="KW-0472">Membrane</keyword>
<feature type="transmembrane region" description="Helical" evidence="1">
    <location>
        <begin position="32"/>
        <end position="54"/>
    </location>
</feature>
<gene>
    <name evidence="2" type="ORF">HXL68_01960</name>
</gene>
<sequence>MRSDQHRRAGICPECAEKVQVVRQERPPLRVLVGYVLGLLLVLCVGALLASAAGISEERINLLAMLVVPVGLAWLLVGAVTDRQEGFFCRGCGYSE</sequence>
<evidence type="ECO:0000313" key="3">
    <source>
        <dbReference type="Proteomes" id="UP000718593"/>
    </source>
</evidence>
<evidence type="ECO:0000313" key="2">
    <source>
        <dbReference type="EMBL" id="MBF1163784.1"/>
    </source>
</evidence>
<dbReference type="EMBL" id="JABZMI010000016">
    <property type="protein sequence ID" value="MBF1163784.1"/>
    <property type="molecule type" value="Genomic_DNA"/>
</dbReference>
<comment type="caution">
    <text evidence="2">The sequence shown here is derived from an EMBL/GenBank/DDBJ whole genome shotgun (WGS) entry which is preliminary data.</text>
</comment>